<reference evidence="1" key="1">
    <citation type="submission" date="2025-08" db="UniProtKB">
        <authorList>
            <consortium name="Ensembl"/>
        </authorList>
    </citation>
    <scope>IDENTIFICATION</scope>
</reference>
<evidence type="ECO:0000313" key="2">
    <source>
        <dbReference type="Proteomes" id="UP000472269"/>
    </source>
</evidence>
<dbReference type="PANTHER" id="PTHR14286:SF2">
    <property type="entry name" value="CENTROSOMAL PROTEIN 15 KDA"/>
    <property type="match status" value="1"/>
</dbReference>
<dbReference type="InterPro" id="IPR028006">
    <property type="entry name" value="CEP15-like"/>
</dbReference>
<protein>
    <submittedName>
        <fullName evidence="1">Uncharacterized protein</fullName>
    </submittedName>
</protein>
<gene>
    <name evidence="1" type="primary">CEP15</name>
</gene>
<evidence type="ECO:0000313" key="1">
    <source>
        <dbReference type="Ensembl" id="ENSACUP00000003783.1"/>
    </source>
</evidence>
<accession>A0A663LWA1</accession>
<dbReference type="Proteomes" id="UP000472269">
    <property type="component" value="Unplaced"/>
</dbReference>
<dbReference type="PANTHER" id="PTHR14286">
    <property type="entry name" value="GENE, 49355-RELATED"/>
    <property type="match status" value="1"/>
</dbReference>
<dbReference type="AlphaFoldDB" id="A0A663LWA1"/>
<name>A0A663LWA1_ATHCN</name>
<reference evidence="1" key="2">
    <citation type="submission" date="2025-09" db="UniProtKB">
        <authorList>
            <consortium name="Ensembl"/>
        </authorList>
    </citation>
    <scope>IDENTIFICATION</scope>
</reference>
<proteinExistence type="predicted"/>
<dbReference type="Ensembl" id="ENSACUT00000004023.1">
    <property type="protein sequence ID" value="ENSACUP00000003783.1"/>
    <property type="gene ID" value="ENSACUG00000002590.1"/>
</dbReference>
<dbReference type="Pfam" id="PF15134">
    <property type="entry name" value="CEP15-like"/>
    <property type="match status" value="1"/>
</dbReference>
<organism evidence="1 2">
    <name type="scientific">Athene cunicularia</name>
    <name type="common">Burrowing owl</name>
    <name type="synonym">Speotyto cunicularia</name>
    <dbReference type="NCBI Taxonomy" id="194338"/>
    <lineage>
        <taxon>Eukaryota</taxon>
        <taxon>Metazoa</taxon>
        <taxon>Chordata</taxon>
        <taxon>Craniata</taxon>
        <taxon>Vertebrata</taxon>
        <taxon>Euteleostomi</taxon>
        <taxon>Archelosauria</taxon>
        <taxon>Archosauria</taxon>
        <taxon>Dinosauria</taxon>
        <taxon>Saurischia</taxon>
        <taxon>Theropoda</taxon>
        <taxon>Coelurosauria</taxon>
        <taxon>Aves</taxon>
        <taxon>Neognathae</taxon>
        <taxon>Neoaves</taxon>
        <taxon>Telluraves</taxon>
        <taxon>Strigiformes</taxon>
        <taxon>Strigidae</taxon>
        <taxon>Athene</taxon>
    </lineage>
</organism>
<sequence length="106" mass="12405">MSSYLAQEVHLARRHEEILSQRSELLQQMETYLGDKKTKKTWQTQAADTAHKRNAALLNTLYWASIKESLPKWEQFLLGRAEVPIGFKKMKTTKHNISYPEEDSQK</sequence>
<keyword evidence="2" id="KW-1185">Reference proteome</keyword>